<name>A0A9P6WJF2_9ASCO</name>
<protein>
    <recommendedName>
        <fullName evidence="1">Thioesterase domain-containing protein</fullName>
    </recommendedName>
</protein>
<dbReference type="EMBL" id="PUHW01000305">
    <property type="protein sequence ID" value="KAG0687163.1"/>
    <property type="molecule type" value="Genomic_DNA"/>
</dbReference>
<comment type="caution">
    <text evidence="2">The sequence shown here is derived from an EMBL/GenBank/DDBJ whole genome shotgun (WGS) entry which is preliminary data.</text>
</comment>
<dbReference type="Proteomes" id="UP000697127">
    <property type="component" value="Unassembled WGS sequence"/>
</dbReference>
<sequence>MGIIGGTFKLLYKTTFTAASFGLGFAIFARPWPDTPLLAKPMELVQDKQIKDKENSIENYEKLDNYSEFINCKIFNKYVKDENFKLIPTDKLIPEAHRYNQVSQGLMELNNPIIMINKEDGELVLFGKSNNSNLIGLDGKIHNGIILTLLDESLCFCGFNKLPNKRGVTANLKVEFNDKLPTNSRFILSAKVVESRGRKVVIDGNLQSLDKNGKPQHYVANAKCLLVEPKWFKWFNWVDLF</sequence>
<dbReference type="AlphaFoldDB" id="A0A9P6WJF2"/>
<gene>
    <name evidence="2" type="ORF">C6P40_002782</name>
</gene>
<organism evidence="2 3">
    <name type="scientific">Pichia californica</name>
    <dbReference type="NCBI Taxonomy" id="460514"/>
    <lineage>
        <taxon>Eukaryota</taxon>
        <taxon>Fungi</taxon>
        <taxon>Dikarya</taxon>
        <taxon>Ascomycota</taxon>
        <taxon>Saccharomycotina</taxon>
        <taxon>Pichiomycetes</taxon>
        <taxon>Pichiales</taxon>
        <taxon>Pichiaceae</taxon>
        <taxon>Pichia</taxon>
    </lineage>
</organism>
<dbReference type="Pfam" id="PF03061">
    <property type="entry name" value="4HBT"/>
    <property type="match status" value="1"/>
</dbReference>
<evidence type="ECO:0000313" key="3">
    <source>
        <dbReference type="Proteomes" id="UP000697127"/>
    </source>
</evidence>
<dbReference type="InterPro" id="IPR006683">
    <property type="entry name" value="Thioestr_dom"/>
</dbReference>
<accession>A0A9P6WJF2</accession>
<proteinExistence type="predicted"/>
<evidence type="ECO:0000259" key="1">
    <source>
        <dbReference type="Pfam" id="PF03061"/>
    </source>
</evidence>
<dbReference type="PANTHER" id="PTHR47260:SF4">
    <property type="entry name" value="MIOREX COMPLEX COMPONENT 3"/>
    <property type="match status" value="1"/>
</dbReference>
<dbReference type="Gene3D" id="3.10.129.10">
    <property type="entry name" value="Hotdog Thioesterase"/>
    <property type="match status" value="1"/>
</dbReference>
<reference evidence="2" key="1">
    <citation type="submission" date="2020-11" db="EMBL/GenBank/DDBJ databases">
        <title>Kefir isolates.</title>
        <authorList>
            <person name="Marcisauskas S."/>
            <person name="Kim Y."/>
            <person name="Blasche S."/>
        </authorList>
    </citation>
    <scope>NUCLEOTIDE SEQUENCE</scope>
    <source>
        <strain evidence="2">Olga-1</strain>
    </source>
</reference>
<feature type="domain" description="Thioesterase" evidence="1">
    <location>
        <begin position="139"/>
        <end position="207"/>
    </location>
</feature>
<evidence type="ECO:0000313" key="2">
    <source>
        <dbReference type="EMBL" id="KAG0687163.1"/>
    </source>
</evidence>
<dbReference type="InterPro" id="IPR029069">
    <property type="entry name" value="HotDog_dom_sf"/>
</dbReference>
<dbReference type="InterPro" id="IPR052061">
    <property type="entry name" value="PTE-AB_protein"/>
</dbReference>
<dbReference type="PANTHER" id="PTHR47260">
    <property type="entry name" value="UPF0644 PROTEIN PB2B4.06"/>
    <property type="match status" value="1"/>
</dbReference>
<dbReference type="SUPFAM" id="SSF54637">
    <property type="entry name" value="Thioesterase/thiol ester dehydrase-isomerase"/>
    <property type="match status" value="1"/>
</dbReference>
<keyword evidence="3" id="KW-1185">Reference proteome</keyword>